<dbReference type="PANTHER" id="PTHR10458:SF22">
    <property type="entry name" value="PEPTIDE DEFORMYLASE"/>
    <property type="match status" value="1"/>
</dbReference>
<comment type="caution">
    <text evidence="2">Lacks conserved residue(s) required for the propagation of feature annotation.</text>
</comment>
<comment type="similarity">
    <text evidence="1 2">Belongs to the polypeptide deformylase family.</text>
</comment>
<evidence type="ECO:0000256" key="1">
    <source>
        <dbReference type="ARBA" id="ARBA00010759"/>
    </source>
</evidence>
<protein>
    <recommendedName>
        <fullName evidence="2">Peptide deformylase-like</fullName>
    </recommendedName>
    <alternativeName>
        <fullName evidence="2">Polypeptide deformylase-like</fullName>
    </alternativeName>
</protein>
<proteinExistence type="inferred from homology"/>
<dbReference type="NCBIfam" id="TIGR00079">
    <property type="entry name" value="pept_deformyl"/>
    <property type="match status" value="1"/>
</dbReference>
<dbReference type="PIRSF" id="PIRSF004749">
    <property type="entry name" value="Pep_def"/>
    <property type="match status" value="1"/>
</dbReference>
<dbReference type="PANTHER" id="PTHR10458">
    <property type="entry name" value="PEPTIDE DEFORMYLASE"/>
    <property type="match status" value="1"/>
</dbReference>
<dbReference type="GO" id="GO:0042586">
    <property type="term" value="F:peptide deformylase activity"/>
    <property type="evidence" value="ECO:0007669"/>
    <property type="project" value="InterPro"/>
</dbReference>
<evidence type="ECO:0000256" key="2">
    <source>
        <dbReference type="HAMAP-Rule" id="MF_00163"/>
    </source>
</evidence>
<comment type="caution">
    <text evidence="3">The sequence shown here is derived from an EMBL/GenBank/DDBJ whole genome shotgun (WGS) entry which is preliminary data.</text>
</comment>
<dbReference type="Proteomes" id="UP000218775">
    <property type="component" value="Unassembled WGS sequence"/>
</dbReference>
<name>A0A2A4X8V2_UNCAE</name>
<dbReference type="SUPFAM" id="SSF56420">
    <property type="entry name" value="Peptide deformylase"/>
    <property type="match status" value="1"/>
</dbReference>
<gene>
    <name evidence="3" type="primary">def</name>
    <name evidence="3" type="ORF">COB21_00135</name>
</gene>
<dbReference type="Gene3D" id="3.90.45.10">
    <property type="entry name" value="Peptide deformylase"/>
    <property type="match status" value="1"/>
</dbReference>
<dbReference type="InterPro" id="IPR036821">
    <property type="entry name" value="Peptide_deformylase_sf"/>
</dbReference>
<reference evidence="4" key="1">
    <citation type="submission" date="2017-08" db="EMBL/GenBank/DDBJ databases">
        <title>A dynamic microbial community with high functional redundancy inhabits the cold, oxic subseafloor aquifer.</title>
        <authorList>
            <person name="Tully B.J."/>
            <person name="Wheat C.G."/>
            <person name="Glazer B.T."/>
            <person name="Huber J.A."/>
        </authorList>
    </citation>
    <scope>NUCLEOTIDE SEQUENCE [LARGE SCALE GENOMIC DNA]</scope>
</reference>
<evidence type="ECO:0000313" key="3">
    <source>
        <dbReference type="EMBL" id="PCI78741.1"/>
    </source>
</evidence>
<evidence type="ECO:0000313" key="4">
    <source>
        <dbReference type="Proteomes" id="UP000218775"/>
    </source>
</evidence>
<dbReference type="HAMAP" id="MF_00163">
    <property type="entry name" value="Pep_deformylase"/>
    <property type="match status" value="1"/>
</dbReference>
<dbReference type="InterPro" id="IPR023635">
    <property type="entry name" value="Peptide_deformylase"/>
</dbReference>
<feature type="active site" evidence="2">
    <location>
        <position position="142"/>
    </location>
</feature>
<dbReference type="AlphaFoldDB" id="A0A2A4X8V2"/>
<organism evidence="3 4">
    <name type="scientific">Aerophobetes bacterium</name>
    <dbReference type="NCBI Taxonomy" id="2030807"/>
    <lineage>
        <taxon>Bacteria</taxon>
        <taxon>Candidatus Aerophobota</taxon>
    </lineage>
</organism>
<dbReference type="Pfam" id="PF01327">
    <property type="entry name" value="Pep_deformylase"/>
    <property type="match status" value="1"/>
</dbReference>
<sequence length="179" mass="19792">MLKDLVYYNDPRLRQGCARVRVCDASTAQVAQDLADSVVHHSGAGMSAPQIGHMLRVIVICLAPDVAPDGSAIVCDPKIYINPEIIEKSSETIIYPEGSLSIPGLTEEVERVKKIKVKALDVDGNMFEEEADLWRARVILHEMDYLDGDLFIDKLEPGAQLRIVGALESVDKEFNKTSR</sequence>
<accession>A0A2A4X8V2</accession>
<dbReference type="CDD" id="cd00487">
    <property type="entry name" value="Pep_deformylase"/>
    <property type="match status" value="1"/>
</dbReference>
<dbReference type="EMBL" id="NVUK01000001">
    <property type="protein sequence ID" value="PCI78741.1"/>
    <property type="molecule type" value="Genomic_DNA"/>
</dbReference>
<dbReference type="PRINTS" id="PR01576">
    <property type="entry name" value="PDEFORMYLASE"/>
</dbReference>